<feature type="region of interest" description="Disordered" evidence="1">
    <location>
        <begin position="1720"/>
        <end position="1813"/>
    </location>
</feature>
<organism evidence="5 6">
    <name type="scientific">Anaeramoeba flamelloides</name>
    <dbReference type="NCBI Taxonomy" id="1746091"/>
    <lineage>
        <taxon>Eukaryota</taxon>
        <taxon>Metamonada</taxon>
        <taxon>Anaeramoebidae</taxon>
        <taxon>Anaeramoeba</taxon>
    </lineage>
</organism>
<dbReference type="EMBL" id="JAOAOG010000143">
    <property type="protein sequence ID" value="KAJ6245485.1"/>
    <property type="molecule type" value="Genomic_DNA"/>
</dbReference>
<evidence type="ECO:0000256" key="2">
    <source>
        <dbReference type="SAM" id="Phobius"/>
    </source>
</evidence>
<feature type="domain" description="Dystroglycan-type cadherin-like" evidence="4">
    <location>
        <begin position="875"/>
        <end position="967"/>
    </location>
</feature>
<dbReference type="Gene3D" id="2.60.40.10">
    <property type="entry name" value="Immunoglobulins"/>
    <property type="match status" value="13"/>
</dbReference>
<feature type="compositionally biased region" description="Low complexity" evidence="1">
    <location>
        <begin position="1788"/>
        <end position="1807"/>
    </location>
</feature>
<keyword evidence="2" id="KW-0472">Membrane</keyword>
<reference evidence="5" key="1">
    <citation type="submission" date="2022-08" db="EMBL/GenBank/DDBJ databases">
        <title>Novel sulfate-reducing endosymbionts in the free-living metamonad Anaeramoeba.</title>
        <authorList>
            <person name="Jerlstrom-Hultqvist J."/>
            <person name="Cepicka I."/>
            <person name="Gallot-Lavallee L."/>
            <person name="Salas-Leiva D."/>
            <person name="Curtis B.A."/>
            <person name="Zahonova K."/>
            <person name="Pipaliya S."/>
            <person name="Dacks J."/>
            <person name="Roger A.J."/>
        </authorList>
    </citation>
    <scope>NUCLEOTIDE SEQUENCE</scope>
    <source>
        <strain evidence="5">Schooner1</strain>
    </source>
</reference>
<comment type="caution">
    <text evidence="5">The sequence shown here is derived from an EMBL/GenBank/DDBJ whole genome shotgun (WGS) entry which is preliminary data.</text>
</comment>
<feature type="transmembrane region" description="Helical" evidence="2">
    <location>
        <begin position="1672"/>
        <end position="1694"/>
    </location>
</feature>
<dbReference type="Proteomes" id="UP001150062">
    <property type="component" value="Unassembled WGS sequence"/>
</dbReference>
<dbReference type="InterPro" id="IPR006644">
    <property type="entry name" value="Cadg"/>
</dbReference>
<evidence type="ECO:0000313" key="5">
    <source>
        <dbReference type="EMBL" id="KAJ6245485.1"/>
    </source>
</evidence>
<evidence type="ECO:0000259" key="4">
    <source>
        <dbReference type="SMART" id="SM00736"/>
    </source>
</evidence>
<feature type="domain" description="Dystroglycan-type cadherin-like" evidence="4">
    <location>
        <begin position="672"/>
        <end position="766"/>
    </location>
</feature>
<feature type="domain" description="Dystroglycan-type cadherin-like" evidence="4">
    <location>
        <begin position="1471"/>
        <end position="1561"/>
    </location>
</feature>
<keyword evidence="3" id="KW-0732">Signal</keyword>
<dbReference type="Pfam" id="PF05345">
    <property type="entry name" value="He_PIG"/>
    <property type="match status" value="9"/>
</dbReference>
<feature type="domain" description="Dystroglycan-type cadherin-like" evidence="4">
    <location>
        <begin position="1369"/>
        <end position="1465"/>
    </location>
</feature>
<feature type="domain" description="Dystroglycan-type cadherin-like" evidence="4">
    <location>
        <begin position="767"/>
        <end position="869"/>
    </location>
</feature>
<feature type="domain" description="Dystroglycan-type cadherin-like" evidence="4">
    <location>
        <begin position="565"/>
        <end position="666"/>
    </location>
</feature>
<sequence>MFFKNFFFLLFVCLFFFSAVNCDCVPTPLIAPNKISETDSYTTTYPSVAISPVNGDIVIVYMDDTLDGSNNAIGASLFDSSGNDIKTRWQINVQGTGEQRDPRVAYRPDGKFIVIWVDNGDSESVKGRIYDATVSSPTNEISISTDGSNDKPDVVSLSDNKMFVVWIRNNQRPYGRIVNADGTMSGSQFQIKNANARETYRMSISKFSDSDDVAIAWNYNNNMYGYRFDSSGSGVKDYGTLISNGDGKDSTIVAFFDDRIGAFTRAGSNRFYIDQFTDGSSDGYSRIRSDCYDGVAHAARDNLAVATCRHDGEVESRIVKYDRSFITDIFDVYTSGTNVNLDLGVDDVHFAIAWQNANDIYWSKYELKYPKYVSGLDDVNLDEDEAFDFTFSFADPGGTSITYTLASNDENSLPSWINHDGGTNKRIYGTAELSGCEDETFNLKVTTSQSCQMTETKAFVMTVSKPVPTVDQGIADQTVDALTTGWAFTFDTDAFVDAESLTYTAKLTSGEDLPSWLHFQENNPREFTADIDCEQVLQIRVTGSYNCPETATTDFQLTIANTAPYKTKELVDQPKVVDSTYEYIFDSDTFKDDDAGDTLSYTSNQLVGGGSFPSWLYFTESEKKWHGNIPQEQCQEDFDIEIEITDGCDTIVDNYILSVTNQPVSLSVGLDNKATQVNDAFEYTFDAGCFTDPELLTITYSASLNNDDPLPDWLQFEDTNPRQFKGTVPESECGDVDYVIKVVASDGCNANDASDTYQLTITNNPPTKNNGIPNDDITTNNLYQYTIPETYFTDSEGTTLTFEATLLPSDDPLPDWLKFEEENAREFKGTVDQDICDGTQYHIKVTVSDGCQSINDDFYLTVTNQSPTRDKSLQTGQIATTNQDYLYQFDDTYFSDAEGVTLIYEASLDDDTPLPGWLSFNAGEKKFSGTPYETECDETIYNIKVEASDGCAVAEGFFTIEIENKAPTNDKAIPDQIVHNNKKNYDYKFAGDTFSDPESVSLTYEAKLDTGEELPDWLNFDGATRKFYGDFPADLPNDKEYKIKVTASDTCKTVSTIFLITISNEAPYVNKYLDDEIIAVNSDFSFSFDSDSFIDEEGVTLTYECELDSGEGLPDWLSFNNSTRIFSGHIPEKTECDDFWEIKVTASDGCRSVSDIFKLSVSDQTPYIQEELVNQTQYAGNPFEYTFLSQCFVDPEDVQLDFVVKDYETGFPLPEWLTFDSDKRKFSGNVPDLNCGEIIHIKVIGSDACHDVENDFYLNITNPSPIDHKKLEPQAAYAKESFEYTLPDNAFSNEDGVPLNYTAKRYGNKDLPDWLNFYPNNRTFSIEANDEDRCSYNYHIFVIADDGCTNATGEFHLELINKEPTVIGTLQNHTIKVEDYLEYQLPDDLFTDPEHSSISLSAELPDSDDRAFPNWLNFDESEGRFYGTADSCGDPYEIVVKGKDPCTKYATISWFLTIKDQPPIQQKELINQTFTVADYHNYDFHKETFIDPDERELRYEAKLHDGSDLPSWLKFDSDKRRFEGTPEGCSQILLIDVSAIDPCTTSITTTFQIEVINNPIFVFLGLKDAQQDGSTFFDYTIDSLAFDDPETENDNYEYTAEMENGDPLPDWLEFRSKEKRFIGDTPNENAEFVIRVYASDSCRTYSVSDTFTITVEELVVGKSTNTETLTTGATIGIILLSIAVVASLFAFVLYRNHLKKKYEKLWDGKQEFFTAIMPKKSPLDANNTSNPKDDVELQDMKNSSDSSNFSTDRDNEDKNKQEIFENKKDDDVKSDIEVSDMSNESDLQDTNTDTSNSDSSLSSTTSTNEDEED</sequence>
<keyword evidence="2" id="KW-1133">Transmembrane helix</keyword>
<dbReference type="PANTHER" id="PTHR21559">
    <property type="entry name" value="DYSTROGLYCAN-RELATED"/>
    <property type="match status" value="1"/>
</dbReference>
<accession>A0ABQ8YLW8</accession>
<feature type="domain" description="Dystroglycan-type cadherin-like" evidence="4">
    <location>
        <begin position="1272"/>
        <end position="1366"/>
    </location>
</feature>
<keyword evidence="6" id="KW-1185">Reference proteome</keyword>
<gene>
    <name evidence="5" type="ORF">M0813_19904</name>
</gene>
<feature type="domain" description="Dystroglycan-type cadherin-like" evidence="4">
    <location>
        <begin position="1565"/>
        <end position="1662"/>
    </location>
</feature>
<dbReference type="InterPro" id="IPR015919">
    <property type="entry name" value="Cadherin-like_sf"/>
</dbReference>
<name>A0ABQ8YLW8_9EUKA</name>
<feature type="chain" id="PRO_5045870641" evidence="3">
    <location>
        <begin position="23"/>
        <end position="1813"/>
    </location>
</feature>
<evidence type="ECO:0000313" key="6">
    <source>
        <dbReference type="Proteomes" id="UP001150062"/>
    </source>
</evidence>
<dbReference type="InterPro" id="IPR013783">
    <property type="entry name" value="Ig-like_fold"/>
</dbReference>
<feature type="domain" description="Dystroglycan-type cadherin-like" evidence="4">
    <location>
        <begin position="371"/>
        <end position="468"/>
    </location>
</feature>
<protein>
    <submittedName>
        <fullName evidence="5">Dystroglycan-related</fullName>
    </submittedName>
</protein>
<feature type="compositionally biased region" description="Polar residues" evidence="1">
    <location>
        <begin position="1740"/>
        <end position="1750"/>
    </location>
</feature>
<feature type="signal peptide" evidence="3">
    <location>
        <begin position="1"/>
        <end position="22"/>
    </location>
</feature>
<proteinExistence type="predicted"/>
<evidence type="ECO:0000256" key="1">
    <source>
        <dbReference type="SAM" id="MobiDB-lite"/>
    </source>
</evidence>
<dbReference type="PANTHER" id="PTHR21559:SF21">
    <property type="entry name" value="DYSTROGLYCAN 1"/>
    <property type="match status" value="1"/>
</dbReference>
<feature type="domain" description="Dystroglycan-type cadherin-like" evidence="4">
    <location>
        <begin position="1167"/>
        <end position="1267"/>
    </location>
</feature>
<dbReference type="SMART" id="SM00736">
    <property type="entry name" value="CADG"/>
    <property type="match status" value="13"/>
</dbReference>
<feature type="compositionally biased region" description="Basic and acidic residues" evidence="1">
    <location>
        <begin position="1751"/>
        <end position="1776"/>
    </location>
</feature>
<feature type="domain" description="Dystroglycan-type cadherin-like" evidence="4">
    <location>
        <begin position="469"/>
        <end position="564"/>
    </location>
</feature>
<feature type="domain" description="Dystroglycan-type cadherin-like" evidence="4">
    <location>
        <begin position="1068"/>
        <end position="1166"/>
    </location>
</feature>
<dbReference type="SUPFAM" id="SSF49313">
    <property type="entry name" value="Cadherin-like"/>
    <property type="match status" value="13"/>
</dbReference>
<keyword evidence="2" id="KW-0812">Transmembrane</keyword>
<evidence type="ECO:0000256" key="3">
    <source>
        <dbReference type="SAM" id="SignalP"/>
    </source>
</evidence>
<feature type="domain" description="Dystroglycan-type cadherin-like" evidence="4">
    <location>
        <begin position="968"/>
        <end position="1067"/>
    </location>
</feature>